<accession>A0AAW0BCT0</accession>
<name>A0AAW0BCT0_9AGAR</name>
<sequence>MAHNFQSNAEQDIEDTGHFYGTAMIAHHRSLENNSAEVDSSSLLLVHDMVRLTQYTDLLFGKILRFTRLRDDTSNRTCTLNELGKQHFQDATPRRLISGFPDENLQFNMYQNVSGALHATNQKEHTWKMRVEGDIRSNMSRTEDLFKQLSQTLKEKYMVGLQSDARDGFINCPGPDFGLDNVQEDCASVTIQKQGIAPLTPERVALPATPSLSVGSLADELEAIQDRGGDRHPFSRHLTPEHIQPASASRPLTSSFEEIGDSQSPVISDQQPLVQHSSPSLPFLSLADEIQVAQTVTGSGPLIEPPVR</sequence>
<keyword evidence="2" id="KW-1185">Reference proteome</keyword>
<organism evidence="1 2">
    <name type="scientific">Paramarasmius palmivorus</name>
    <dbReference type="NCBI Taxonomy" id="297713"/>
    <lineage>
        <taxon>Eukaryota</taxon>
        <taxon>Fungi</taxon>
        <taxon>Dikarya</taxon>
        <taxon>Basidiomycota</taxon>
        <taxon>Agaricomycotina</taxon>
        <taxon>Agaricomycetes</taxon>
        <taxon>Agaricomycetidae</taxon>
        <taxon>Agaricales</taxon>
        <taxon>Marasmiineae</taxon>
        <taxon>Marasmiaceae</taxon>
        <taxon>Paramarasmius</taxon>
    </lineage>
</organism>
<evidence type="ECO:0000313" key="2">
    <source>
        <dbReference type="Proteomes" id="UP001383192"/>
    </source>
</evidence>
<evidence type="ECO:0000313" key="1">
    <source>
        <dbReference type="EMBL" id="KAK7024306.1"/>
    </source>
</evidence>
<proteinExistence type="predicted"/>
<comment type="caution">
    <text evidence="1">The sequence shown here is derived from an EMBL/GenBank/DDBJ whole genome shotgun (WGS) entry which is preliminary data.</text>
</comment>
<dbReference type="EMBL" id="JAYKXP010000127">
    <property type="protein sequence ID" value="KAK7024306.1"/>
    <property type="molecule type" value="Genomic_DNA"/>
</dbReference>
<gene>
    <name evidence="1" type="ORF">VNI00_016430</name>
</gene>
<reference evidence="1 2" key="1">
    <citation type="submission" date="2024-01" db="EMBL/GenBank/DDBJ databases">
        <title>A draft genome for a cacao thread blight-causing isolate of Paramarasmius palmivorus.</title>
        <authorList>
            <person name="Baruah I.K."/>
            <person name="Bukari Y."/>
            <person name="Amoako-Attah I."/>
            <person name="Meinhardt L.W."/>
            <person name="Bailey B.A."/>
            <person name="Cohen S.P."/>
        </authorList>
    </citation>
    <scope>NUCLEOTIDE SEQUENCE [LARGE SCALE GENOMIC DNA]</scope>
    <source>
        <strain evidence="1 2">GH-12</strain>
    </source>
</reference>
<dbReference type="AlphaFoldDB" id="A0AAW0BCT0"/>
<protein>
    <submittedName>
        <fullName evidence="1">Uncharacterized protein</fullName>
    </submittedName>
</protein>
<dbReference type="Proteomes" id="UP001383192">
    <property type="component" value="Unassembled WGS sequence"/>
</dbReference>